<reference evidence="1 2" key="1">
    <citation type="submission" date="2014-04" db="EMBL/GenBank/DDBJ databases">
        <authorList>
            <consortium name="DOE Joint Genome Institute"/>
            <person name="Kuo A."/>
            <person name="Kohler A."/>
            <person name="Nagy L.G."/>
            <person name="Floudas D."/>
            <person name="Copeland A."/>
            <person name="Barry K.W."/>
            <person name="Cichocki N."/>
            <person name="Veneault-Fourrey C."/>
            <person name="LaButti K."/>
            <person name="Lindquist E.A."/>
            <person name="Lipzen A."/>
            <person name="Lundell T."/>
            <person name="Morin E."/>
            <person name="Murat C."/>
            <person name="Sun H."/>
            <person name="Tunlid A."/>
            <person name="Henrissat B."/>
            <person name="Grigoriev I.V."/>
            <person name="Hibbett D.S."/>
            <person name="Martin F."/>
            <person name="Nordberg H.P."/>
            <person name="Cantor M.N."/>
            <person name="Hua S.X."/>
        </authorList>
    </citation>
    <scope>NUCLEOTIDE SEQUENCE [LARGE SCALE GENOMIC DNA]</scope>
    <source>
        <strain evidence="1 2">LaAM-08-1</strain>
    </source>
</reference>
<sequence length="93" mass="10077">MSSLYGAAERVHLGKQYVISAWVVSGLERLIKQPGTIHSADTAEKIGGDTAVRLCRLREDYRQSRLAVSLGSALGEVFSEELRALGMGDDAIK</sequence>
<keyword evidence="2" id="KW-1185">Reference proteome</keyword>
<gene>
    <name evidence="1" type="ORF">K443DRAFT_63877</name>
</gene>
<reference evidence="2" key="2">
    <citation type="submission" date="2015-01" db="EMBL/GenBank/DDBJ databases">
        <title>Evolutionary Origins and Diversification of the Mycorrhizal Mutualists.</title>
        <authorList>
            <consortium name="DOE Joint Genome Institute"/>
            <consortium name="Mycorrhizal Genomics Consortium"/>
            <person name="Kohler A."/>
            <person name="Kuo A."/>
            <person name="Nagy L.G."/>
            <person name="Floudas D."/>
            <person name="Copeland A."/>
            <person name="Barry K.W."/>
            <person name="Cichocki N."/>
            <person name="Veneault-Fourrey C."/>
            <person name="LaButti K."/>
            <person name="Lindquist E.A."/>
            <person name="Lipzen A."/>
            <person name="Lundell T."/>
            <person name="Morin E."/>
            <person name="Murat C."/>
            <person name="Riley R."/>
            <person name="Ohm R."/>
            <person name="Sun H."/>
            <person name="Tunlid A."/>
            <person name="Henrissat B."/>
            <person name="Grigoriev I.V."/>
            <person name="Hibbett D.S."/>
            <person name="Martin F."/>
        </authorList>
    </citation>
    <scope>NUCLEOTIDE SEQUENCE [LARGE SCALE GENOMIC DNA]</scope>
    <source>
        <strain evidence="2">LaAM-08-1</strain>
    </source>
</reference>
<dbReference type="OrthoDB" id="3193844at2759"/>
<organism evidence="1 2">
    <name type="scientific">Laccaria amethystina LaAM-08-1</name>
    <dbReference type="NCBI Taxonomy" id="1095629"/>
    <lineage>
        <taxon>Eukaryota</taxon>
        <taxon>Fungi</taxon>
        <taxon>Dikarya</taxon>
        <taxon>Basidiomycota</taxon>
        <taxon>Agaricomycotina</taxon>
        <taxon>Agaricomycetes</taxon>
        <taxon>Agaricomycetidae</taxon>
        <taxon>Agaricales</taxon>
        <taxon>Agaricineae</taxon>
        <taxon>Hydnangiaceae</taxon>
        <taxon>Laccaria</taxon>
    </lineage>
</organism>
<protein>
    <submittedName>
        <fullName evidence="1">Uncharacterized protein</fullName>
    </submittedName>
</protein>
<dbReference type="Proteomes" id="UP000054477">
    <property type="component" value="Unassembled WGS sequence"/>
</dbReference>
<name>A0A0C9XL34_9AGAR</name>
<accession>A0A0C9XL34</accession>
<evidence type="ECO:0000313" key="2">
    <source>
        <dbReference type="Proteomes" id="UP000054477"/>
    </source>
</evidence>
<dbReference type="HOGENOM" id="CLU_2405340_0_0_1"/>
<proteinExistence type="predicted"/>
<feature type="non-terminal residue" evidence="1">
    <location>
        <position position="93"/>
    </location>
</feature>
<dbReference type="EMBL" id="KN838557">
    <property type="protein sequence ID" value="KIK05756.1"/>
    <property type="molecule type" value="Genomic_DNA"/>
</dbReference>
<evidence type="ECO:0000313" key="1">
    <source>
        <dbReference type="EMBL" id="KIK05756.1"/>
    </source>
</evidence>
<dbReference type="AlphaFoldDB" id="A0A0C9XL34"/>